<organism evidence="1 2">
    <name type="scientific">Panagrolaimus sp. JU765</name>
    <dbReference type="NCBI Taxonomy" id="591449"/>
    <lineage>
        <taxon>Eukaryota</taxon>
        <taxon>Metazoa</taxon>
        <taxon>Ecdysozoa</taxon>
        <taxon>Nematoda</taxon>
        <taxon>Chromadorea</taxon>
        <taxon>Rhabditida</taxon>
        <taxon>Tylenchina</taxon>
        <taxon>Panagrolaimomorpha</taxon>
        <taxon>Panagrolaimoidea</taxon>
        <taxon>Panagrolaimidae</taxon>
        <taxon>Panagrolaimus</taxon>
    </lineage>
</organism>
<protein>
    <submittedName>
        <fullName evidence="2">Uncharacterized protein</fullName>
    </submittedName>
</protein>
<sequence length="209" mass="23655">MKTIRNRASFIHKAGIMINCPRYRNPIVMPAASDGNPVRHSLLNLVAEEDIPELLQAMAEEHHFVFDDCTEMPTTSGIIHTPAKRLERKKQRNVDRICFVEKPPEVFAYLDEDTANEEGEWSSGVPITYDEYKTIVEASQQEQAQQHLELAKFRMVMDQKYAQSLEVETQRSPDPDSAVTSTFSYGEKNPTSCGSPLQFKQTDMGTSAI</sequence>
<proteinExistence type="predicted"/>
<name>A0AC34Q3M0_9BILA</name>
<evidence type="ECO:0000313" key="2">
    <source>
        <dbReference type="WBParaSite" id="JU765_v2.g12643.t1"/>
    </source>
</evidence>
<dbReference type="WBParaSite" id="JU765_v2.g12643.t1">
    <property type="protein sequence ID" value="JU765_v2.g12643.t1"/>
    <property type="gene ID" value="JU765_v2.g12643"/>
</dbReference>
<evidence type="ECO:0000313" key="1">
    <source>
        <dbReference type="Proteomes" id="UP000887576"/>
    </source>
</evidence>
<dbReference type="Proteomes" id="UP000887576">
    <property type="component" value="Unplaced"/>
</dbReference>
<reference evidence="2" key="1">
    <citation type="submission" date="2022-11" db="UniProtKB">
        <authorList>
            <consortium name="WormBaseParasite"/>
        </authorList>
    </citation>
    <scope>IDENTIFICATION</scope>
</reference>
<accession>A0AC34Q3M0</accession>